<keyword evidence="6" id="KW-1185">Reference proteome</keyword>
<dbReference type="PRINTS" id="PR00299">
    <property type="entry name" value="ACRYSTALLIN"/>
</dbReference>
<dbReference type="EMBL" id="CAJPEV010000296">
    <property type="protein sequence ID" value="CAG0883598.1"/>
    <property type="molecule type" value="Genomic_DNA"/>
</dbReference>
<evidence type="ECO:0000313" key="5">
    <source>
        <dbReference type="EMBL" id="CAD7242623.1"/>
    </source>
</evidence>
<dbReference type="Pfam" id="PF00011">
    <property type="entry name" value="HSP20"/>
    <property type="match status" value="1"/>
</dbReference>
<comment type="similarity">
    <text evidence="1 2">Belongs to the small heat shock protein (HSP20) family.</text>
</comment>
<evidence type="ECO:0000313" key="6">
    <source>
        <dbReference type="Proteomes" id="UP000677054"/>
    </source>
</evidence>
<reference evidence="5" key="1">
    <citation type="submission" date="2020-11" db="EMBL/GenBank/DDBJ databases">
        <authorList>
            <person name="Tran Van P."/>
        </authorList>
    </citation>
    <scope>NUCLEOTIDE SEQUENCE</scope>
</reference>
<feature type="domain" description="SHSP" evidence="4">
    <location>
        <begin position="75"/>
        <end position="181"/>
    </location>
</feature>
<dbReference type="GO" id="GO:0005634">
    <property type="term" value="C:nucleus"/>
    <property type="evidence" value="ECO:0007669"/>
    <property type="project" value="TreeGrafter"/>
</dbReference>
<accession>A0A7R8X4D6</accession>
<dbReference type="Gene3D" id="2.60.40.790">
    <property type="match status" value="1"/>
</dbReference>
<dbReference type="PANTHER" id="PTHR45640">
    <property type="entry name" value="HEAT SHOCK PROTEIN HSP-12.2-RELATED"/>
    <property type="match status" value="1"/>
</dbReference>
<dbReference type="PROSITE" id="PS01031">
    <property type="entry name" value="SHSP"/>
    <property type="match status" value="1"/>
</dbReference>
<dbReference type="EMBL" id="LR899813">
    <property type="protein sequence ID" value="CAD7242623.1"/>
    <property type="molecule type" value="Genomic_DNA"/>
</dbReference>
<dbReference type="GO" id="GO:0005737">
    <property type="term" value="C:cytoplasm"/>
    <property type="evidence" value="ECO:0007669"/>
    <property type="project" value="TreeGrafter"/>
</dbReference>
<dbReference type="InterPro" id="IPR002068">
    <property type="entry name" value="A-crystallin/Hsp20_dom"/>
</dbReference>
<name>A0A7R8X4D6_9CRUS</name>
<dbReference type="AlphaFoldDB" id="A0A7R8X4D6"/>
<organism evidence="5">
    <name type="scientific">Darwinula stevensoni</name>
    <dbReference type="NCBI Taxonomy" id="69355"/>
    <lineage>
        <taxon>Eukaryota</taxon>
        <taxon>Metazoa</taxon>
        <taxon>Ecdysozoa</taxon>
        <taxon>Arthropoda</taxon>
        <taxon>Crustacea</taxon>
        <taxon>Oligostraca</taxon>
        <taxon>Ostracoda</taxon>
        <taxon>Podocopa</taxon>
        <taxon>Podocopida</taxon>
        <taxon>Darwinulocopina</taxon>
        <taxon>Darwinuloidea</taxon>
        <taxon>Darwinulidae</taxon>
        <taxon>Darwinula</taxon>
    </lineage>
</organism>
<evidence type="ECO:0000256" key="1">
    <source>
        <dbReference type="PROSITE-ProRule" id="PRU00285"/>
    </source>
</evidence>
<feature type="region of interest" description="Disordered" evidence="3">
    <location>
        <begin position="161"/>
        <end position="186"/>
    </location>
</feature>
<evidence type="ECO:0000259" key="4">
    <source>
        <dbReference type="PROSITE" id="PS01031"/>
    </source>
</evidence>
<feature type="compositionally biased region" description="Polar residues" evidence="3">
    <location>
        <begin position="167"/>
        <end position="176"/>
    </location>
</feature>
<dbReference type="SUPFAM" id="SSF49764">
    <property type="entry name" value="HSP20-like chaperones"/>
    <property type="match status" value="1"/>
</dbReference>
<dbReference type="InterPro" id="IPR008978">
    <property type="entry name" value="HSP20-like_chaperone"/>
</dbReference>
<proteinExistence type="inferred from homology"/>
<dbReference type="Proteomes" id="UP000677054">
    <property type="component" value="Unassembled WGS sequence"/>
</dbReference>
<dbReference type="PANTHER" id="PTHR45640:SF26">
    <property type="entry name" value="RE23625P"/>
    <property type="match status" value="1"/>
</dbReference>
<sequence>MMIRSRCLLLAQGFLKTTYQLPAKGHQRFFTRRGWDPFHDFRSILQNVERQMNEFDRDMRGWINRNGFPPFAQLLPSMSRSVPIESDGSGDKYRISIDMEGYKPENIKVSLKDRMLTINAKVDTRGADGSQLSTEVTRQYVLPENVDVDGLRSHLDSDSILRIEAPQTPSEQSQEIPVTREVGEKK</sequence>
<dbReference type="OrthoDB" id="1431247at2759"/>
<evidence type="ECO:0000256" key="3">
    <source>
        <dbReference type="SAM" id="MobiDB-lite"/>
    </source>
</evidence>
<protein>
    <recommendedName>
        <fullName evidence="4">SHSP domain-containing protein</fullName>
    </recommendedName>
</protein>
<dbReference type="GO" id="GO:0051082">
    <property type="term" value="F:unfolded protein binding"/>
    <property type="evidence" value="ECO:0007669"/>
    <property type="project" value="TreeGrafter"/>
</dbReference>
<dbReference type="GO" id="GO:0042026">
    <property type="term" value="P:protein refolding"/>
    <property type="evidence" value="ECO:0007669"/>
    <property type="project" value="TreeGrafter"/>
</dbReference>
<dbReference type="CDD" id="cd06526">
    <property type="entry name" value="metazoan_ACD"/>
    <property type="match status" value="1"/>
</dbReference>
<dbReference type="GO" id="GO:0009408">
    <property type="term" value="P:response to heat"/>
    <property type="evidence" value="ECO:0007669"/>
    <property type="project" value="TreeGrafter"/>
</dbReference>
<gene>
    <name evidence="5" type="ORF">DSTB1V02_LOCUS2580</name>
</gene>
<dbReference type="InterPro" id="IPR001436">
    <property type="entry name" value="Alpha-crystallin/sHSP_animal"/>
</dbReference>
<evidence type="ECO:0000256" key="2">
    <source>
        <dbReference type="RuleBase" id="RU003616"/>
    </source>
</evidence>